<dbReference type="InterPro" id="IPR022346">
    <property type="entry name" value="T2SS_GspH"/>
</dbReference>
<evidence type="ECO:0000256" key="5">
    <source>
        <dbReference type="ARBA" id="ARBA00022519"/>
    </source>
</evidence>
<dbReference type="GO" id="GO:0015628">
    <property type="term" value="P:protein secretion by the type II secretion system"/>
    <property type="evidence" value="ECO:0007669"/>
    <property type="project" value="InterPro"/>
</dbReference>
<evidence type="ECO:0000256" key="1">
    <source>
        <dbReference type="ARBA" id="ARBA00004377"/>
    </source>
</evidence>
<organism evidence="13 14">
    <name type="scientific">Chromobacterium paludis</name>
    <dbReference type="NCBI Taxonomy" id="2605945"/>
    <lineage>
        <taxon>Bacteria</taxon>
        <taxon>Pseudomonadati</taxon>
        <taxon>Pseudomonadota</taxon>
        <taxon>Betaproteobacteria</taxon>
        <taxon>Neisseriales</taxon>
        <taxon>Chromobacteriaceae</taxon>
        <taxon>Chromobacterium</taxon>
    </lineage>
</organism>
<evidence type="ECO:0000313" key="13">
    <source>
        <dbReference type="EMBL" id="QEL56787.1"/>
    </source>
</evidence>
<keyword evidence="5" id="KW-0997">Cell inner membrane</keyword>
<feature type="domain" description="General secretion pathway GspH" evidence="12">
    <location>
        <begin position="66"/>
        <end position="185"/>
    </location>
</feature>
<accession>A0A5C1DL18</accession>
<dbReference type="Pfam" id="PF12019">
    <property type="entry name" value="GspH"/>
    <property type="match status" value="1"/>
</dbReference>
<keyword evidence="8 11" id="KW-0472">Membrane</keyword>
<dbReference type="Gene3D" id="3.55.40.10">
    <property type="entry name" value="minor pseudopilin epsh domain"/>
    <property type="match status" value="1"/>
</dbReference>
<reference evidence="13 14" key="1">
    <citation type="submission" date="2019-08" db="EMBL/GenBank/DDBJ databases">
        <title>Chromobacterium paludis, a novel bacterium isolated from a Maryland marsh pond.</title>
        <authorList>
            <person name="Blackburn M.B."/>
            <person name="Gundersen-Rindal D.E."/>
        </authorList>
    </citation>
    <scope>NUCLEOTIDE SEQUENCE [LARGE SCALE GENOMIC DNA]</scope>
    <source>
        <strain evidence="14">IIBBL 257-1</strain>
    </source>
</reference>
<keyword evidence="7 11" id="KW-1133">Transmembrane helix</keyword>
<evidence type="ECO:0000259" key="12">
    <source>
        <dbReference type="Pfam" id="PF12019"/>
    </source>
</evidence>
<dbReference type="GO" id="GO:0015627">
    <property type="term" value="C:type II protein secretion system complex"/>
    <property type="evidence" value="ECO:0007669"/>
    <property type="project" value="InterPro"/>
</dbReference>
<protein>
    <recommendedName>
        <fullName evidence="2">Type II secretion system protein H</fullName>
    </recommendedName>
    <alternativeName>
        <fullName evidence="10">General secretion pathway protein H</fullName>
    </alternativeName>
</protein>
<keyword evidence="4" id="KW-0488">Methylation</keyword>
<dbReference type="EMBL" id="CP043473">
    <property type="protein sequence ID" value="QEL56787.1"/>
    <property type="molecule type" value="Genomic_DNA"/>
</dbReference>
<evidence type="ECO:0000256" key="11">
    <source>
        <dbReference type="SAM" id="Phobius"/>
    </source>
</evidence>
<comment type="subcellular location">
    <subcellularLocation>
        <location evidence="1">Cell inner membrane</location>
        <topology evidence="1">Single-pass membrane protein</topology>
    </subcellularLocation>
</comment>
<dbReference type="AlphaFoldDB" id="A0A5C1DL18"/>
<sequence>MAKRLFQTGNSFKSGEAHMGANGQAGITLLELLSTVSIAAILCALAVPTLGRALDRQRLQGHGLLLLGSVQHARGEALRRNQPVYLCAANLKKNLELQGCQASQPGASQRWGEGGLVYADHGADNAAYDGGERLKLAIFDPRVQVWAPVAQLVWLPDGQLQPEAGVAFRLRAGDQCLLVSIAADGRASLGSVDDACA</sequence>
<evidence type="ECO:0000256" key="7">
    <source>
        <dbReference type="ARBA" id="ARBA00022989"/>
    </source>
</evidence>
<comment type="similarity">
    <text evidence="9">Belongs to the GSP H family.</text>
</comment>
<feature type="transmembrane region" description="Helical" evidence="11">
    <location>
        <begin position="32"/>
        <end position="51"/>
    </location>
</feature>
<evidence type="ECO:0000313" key="14">
    <source>
        <dbReference type="Proteomes" id="UP000322079"/>
    </source>
</evidence>
<evidence type="ECO:0000256" key="2">
    <source>
        <dbReference type="ARBA" id="ARBA00021549"/>
    </source>
</evidence>
<evidence type="ECO:0000256" key="6">
    <source>
        <dbReference type="ARBA" id="ARBA00022692"/>
    </source>
</evidence>
<dbReference type="GO" id="GO:0005886">
    <property type="term" value="C:plasma membrane"/>
    <property type="evidence" value="ECO:0007669"/>
    <property type="project" value="UniProtKB-SubCell"/>
</dbReference>
<dbReference type="SUPFAM" id="SSF54523">
    <property type="entry name" value="Pili subunits"/>
    <property type="match status" value="1"/>
</dbReference>
<evidence type="ECO:0000256" key="9">
    <source>
        <dbReference type="ARBA" id="ARBA00025772"/>
    </source>
</evidence>
<proteinExistence type="inferred from homology"/>
<keyword evidence="6 11" id="KW-0812">Transmembrane</keyword>
<dbReference type="Proteomes" id="UP000322079">
    <property type="component" value="Chromosome"/>
</dbReference>
<evidence type="ECO:0000256" key="10">
    <source>
        <dbReference type="ARBA" id="ARBA00030775"/>
    </source>
</evidence>
<evidence type="ECO:0000256" key="4">
    <source>
        <dbReference type="ARBA" id="ARBA00022481"/>
    </source>
</evidence>
<evidence type="ECO:0000256" key="8">
    <source>
        <dbReference type="ARBA" id="ARBA00023136"/>
    </source>
</evidence>
<dbReference type="InterPro" id="IPR045584">
    <property type="entry name" value="Pilin-like"/>
</dbReference>
<gene>
    <name evidence="13" type="ORF">FYK34_15065</name>
</gene>
<dbReference type="KEGG" id="chrm:FYK34_15065"/>
<keyword evidence="3" id="KW-1003">Cell membrane</keyword>
<keyword evidence="14" id="KW-1185">Reference proteome</keyword>
<name>A0A5C1DL18_9NEIS</name>
<evidence type="ECO:0000256" key="3">
    <source>
        <dbReference type="ARBA" id="ARBA00022475"/>
    </source>
</evidence>